<dbReference type="InterPro" id="IPR050415">
    <property type="entry name" value="MRET"/>
</dbReference>
<evidence type="ECO:0000313" key="2">
    <source>
        <dbReference type="EMBL" id="PIS05236.1"/>
    </source>
</evidence>
<dbReference type="InterPro" id="IPR008333">
    <property type="entry name" value="Cbr1-like_FAD-bd_dom"/>
</dbReference>
<dbReference type="InterPro" id="IPR039261">
    <property type="entry name" value="FNR_nucleotide-bd"/>
</dbReference>
<dbReference type="SUPFAM" id="SSF63380">
    <property type="entry name" value="Riboflavin synthase domain-like"/>
    <property type="match status" value="1"/>
</dbReference>
<dbReference type="Gene3D" id="3.40.50.80">
    <property type="entry name" value="Nucleotide-binding domain of ferredoxin-NADP reductase (FNR) module"/>
    <property type="match status" value="1"/>
</dbReference>
<sequence>MAELFHDVKAELVSQQEVAPGIAIFHFKAEKKIPFTAGQYLQICLPEETTDCRRPYSLSSPPSMMPEFEFLIRRVQGGEFTPKLFNLKPGEKISFMGPIGNFTFDKNDKRDAIFLVTGTGLAPVIGMLKDLEEDDPVKDRKIKLIVGVRFPSDLGYKEYLADLKKRNPNFSFYLFVSDSEDLGGNEGDTGMFDRFSKEPEIAKKYFGQASKDDTCVYLCGHPIAVKATSEYFENLGFKKMKDIKFERYW</sequence>
<dbReference type="PROSITE" id="PS51384">
    <property type="entry name" value="FAD_FR"/>
    <property type="match status" value="1"/>
</dbReference>
<dbReference type="EMBL" id="PEZZ01000015">
    <property type="protein sequence ID" value="PIS05236.1"/>
    <property type="molecule type" value="Genomic_DNA"/>
</dbReference>
<dbReference type="InterPro" id="IPR001433">
    <property type="entry name" value="OxRdtase_FAD/NAD-bd"/>
</dbReference>
<organism evidence="2 3">
    <name type="scientific">Candidatus Buchananbacteria bacterium CG10_big_fil_rev_8_21_14_0_10_42_9</name>
    <dbReference type="NCBI Taxonomy" id="1974526"/>
    <lineage>
        <taxon>Bacteria</taxon>
        <taxon>Candidatus Buchananiibacteriota</taxon>
    </lineage>
</organism>
<dbReference type="Gene3D" id="2.40.30.10">
    <property type="entry name" value="Translation factors"/>
    <property type="match status" value="1"/>
</dbReference>
<dbReference type="GO" id="GO:0016491">
    <property type="term" value="F:oxidoreductase activity"/>
    <property type="evidence" value="ECO:0007669"/>
    <property type="project" value="InterPro"/>
</dbReference>
<comment type="caution">
    <text evidence="2">The sequence shown here is derived from an EMBL/GenBank/DDBJ whole genome shotgun (WGS) entry which is preliminary data.</text>
</comment>
<dbReference type="InterPro" id="IPR017938">
    <property type="entry name" value="Riboflavin_synthase-like_b-brl"/>
</dbReference>
<dbReference type="Pfam" id="PF00970">
    <property type="entry name" value="FAD_binding_6"/>
    <property type="match status" value="1"/>
</dbReference>
<dbReference type="PANTHER" id="PTHR47354:SF5">
    <property type="entry name" value="PROTEIN RFBI"/>
    <property type="match status" value="1"/>
</dbReference>
<evidence type="ECO:0000313" key="3">
    <source>
        <dbReference type="Proteomes" id="UP000230935"/>
    </source>
</evidence>
<dbReference type="Pfam" id="PF00175">
    <property type="entry name" value="NAD_binding_1"/>
    <property type="match status" value="1"/>
</dbReference>
<evidence type="ECO:0000259" key="1">
    <source>
        <dbReference type="PROSITE" id="PS51384"/>
    </source>
</evidence>
<accession>A0A2H0W1M2</accession>
<dbReference type="PRINTS" id="PR00410">
    <property type="entry name" value="PHEHYDRXLASE"/>
</dbReference>
<dbReference type="InterPro" id="IPR017927">
    <property type="entry name" value="FAD-bd_FR_type"/>
</dbReference>
<feature type="domain" description="FAD-binding FR-type" evidence="1">
    <location>
        <begin position="5"/>
        <end position="105"/>
    </location>
</feature>
<protein>
    <recommendedName>
        <fullName evidence="1">FAD-binding FR-type domain-containing protein</fullName>
    </recommendedName>
</protein>
<dbReference type="AlphaFoldDB" id="A0A2H0W1M2"/>
<reference evidence="3" key="1">
    <citation type="submission" date="2017-09" db="EMBL/GenBank/DDBJ databases">
        <title>Depth-based differentiation of microbial function through sediment-hosted aquifers and enrichment of novel symbionts in the deep terrestrial subsurface.</title>
        <authorList>
            <person name="Probst A.J."/>
            <person name="Ladd B."/>
            <person name="Jarett J.K."/>
            <person name="Geller-Mcgrath D.E."/>
            <person name="Sieber C.M.K."/>
            <person name="Emerson J.B."/>
            <person name="Anantharaman K."/>
            <person name="Thomas B.C."/>
            <person name="Malmstrom R."/>
            <person name="Stieglmeier M."/>
            <person name="Klingl A."/>
            <person name="Woyke T."/>
            <person name="Ryan C.M."/>
            <person name="Banfield J.F."/>
        </authorList>
    </citation>
    <scope>NUCLEOTIDE SEQUENCE [LARGE SCALE GENOMIC DNA]</scope>
</reference>
<dbReference type="PANTHER" id="PTHR47354">
    <property type="entry name" value="NADH OXIDOREDUCTASE HCR"/>
    <property type="match status" value="1"/>
</dbReference>
<dbReference type="Proteomes" id="UP000230935">
    <property type="component" value="Unassembled WGS sequence"/>
</dbReference>
<dbReference type="SUPFAM" id="SSF52343">
    <property type="entry name" value="Ferredoxin reductase-like, C-terminal NADP-linked domain"/>
    <property type="match status" value="1"/>
</dbReference>
<gene>
    <name evidence="2" type="ORF">COT81_02120</name>
</gene>
<name>A0A2H0W1M2_9BACT</name>
<proteinExistence type="predicted"/>